<comment type="caution">
    <text evidence="1">The sequence shown here is derived from an EMBL/GenBank/DDBJ whole genome shotgun (WGS) entry which is preliminary data.</text>
</comment>
<gene>
    <name evidence="1" type="ORF">GQ43DRAFT_46580</name>
</gene>
<dbReference type="EMBL" id="ML993989">
    <property type="protein sequence ID" value="KAF2201135.1"/>
    <property type="molecule type" value="Genomic_DNA"/>
</dbReference>
<accession>A0A9P4JL69</accession>
<evidence type="ECO:0000313" key="1">
    <source>
        <dbReference type="EMBL" id="KAF2201135.1"/>
    </source>
</evidence>
<dbReference type="Proteomes" id="UP000799536">
    <property type="component" value="Unassembled WGS sequence"/>
</dbReference>
<sequence length="121" mass="14007">MTALKSQMYICFKREPKAIYLVLYFCFTGISTQSPWRRTCPRGNREDTRKKKASIEARSEIRRRANVLKPKQCSNAKAVLSPHTPYLLRPYSFTLTQFDMQFSRGLGTYPDILATTLLACF</sequence>
<proteinExistence type="predicted"/>
<keyword evidence="2" id="KW-1185">Reference proteome</keyword>
<dbReference type="AlphaFoldDB" id="A0A9P4JL69"/>
<evidence type="ECO:0000313" key="2">
    <source>
        <dbReference type="Proteomes" id="UP000799536"/>
    </source>
</evidence>
<organism evidence="1 2">
    <name type="scientific">Delitschia confertaspora ATCC 74209</name>
    <dbReference type="NCBI Taxonomy" id="1513339"/>
    <lineage>
        <taxon>Eukaryota</taxon>
        <taxon>Fungi</taxon>
        <taxon>Dikarya</taxon>
        <taxon>Ascomycota</taxon>
        <taxon>Pezizomycotina</taxon>
        <taxon>Dothideomycetes</taxon>
        <taxon>Pleosporomycetidae</taxon>
        <taxon>Pleosporales</taxon>
        <taxon>Delitschiaceae</taxon>
        <taxon>Delitschia</taxon>
    </lineage>
</organism>
<protein>
    <submittedName>
        <fullName evidence="1">Uncharacterized protein</fullName>
    </submittedName>
</protein>
<name>A0A9P4JL69_9PLEO</name>
<reference evidence="1" key="1">
    <citation type="journal article" date="2020" name="Stud. Mycol.">
        <title>101 Dothideomycetes genomes: a test case for predicting lifestyles and emergence of pathogens.</title>
        <authorList>
            <person name="Haridas S."/>
            <person name="Albert R."/>
            <person name="Binder M."/>
            <person name="Bloem J."/>
            <person name="Labutti K."/>
            <person name="Salamov A."/>
            <person name="Andreopoulos B."/>
            <person name="Baker S."/>
            <person name="Barry K."/>
            <person name="Bills G."/>
            <person name="Bluhm B."/>
            <person name="Cannon C."/>
            <person name="Castanera R."/>
            <person name="Culley D."/>
            <person name="Daum C."/>
            <person name="Ezra D."/>
            <person name="Gonzalez J."/>
            <person name="Henrissat B."/>
            <person name="Kuo A."/>
            <person name="Liang C."/>
            <person name="Lipzen A."/>
            <person name="Lutzoni F."/>
            <person name="Magnuson J."/>
            <person name="Mondo S."/>
            <person name="Nolan M."/>
            <person name="Ohm R."/>
            <person name="Pangilinan J."/>
            <person name="Park H.-J."/>
            <person name="Ramirez L."/>
            <person name="Alfaro M."/>
            <person name="Sun H."/>
            <person name="Tritt A."/>
            <person name="Yoshinaga Y."/>
            <person name="Zwiers L.-H."/>
            <person name="Turgeon B."/>
            <person name="Goodwin S."/>
            <person name="Spatafora J."/>
            <person name="Crous P."/>
            <person name="Grigoriev I."/>
        </authorList>
    </citation>
    <scope>NUCLEOTIDE SEQUENCE</scope>
    <source>
        <strain evidence="1">ATCC 74209</strain>
    </source>
</reference>